<evidence type="ECO:0000313" key="1">
    <source>
        <dbReference type="EMBL" id="ECJ2326097.1"/>
    </source>
</evidence>
<dbReference type="EMBL" id="AAIXRY010000009">
    <property type="protein sequence ID" value="ECJ2326097.1"/>
    <property type="molecule type" value="Genomic_DNA"/>
</dbReference>
<comment type="caution">
    <text evidence="1">The sequence shown here is derived from an EMBL/GenBank/DDBJ whole genome shotgun (WGS) entry which is preliminary data.</text>
</comment>
<protein>
    <submittedName>
        <fullName evidence="1">Uncharacterized protein</fullName>
    </submittedName>
</protein>
<reference evidence="1" key="1">
    <citation type="submission" date="2019-07" db="EMBL/GenBank/DDBJ databases">
        <authorList>
            <person name="Ashton P.M."/>
            <person name="Dallman T."/>
            <person name="Nair S."/>
            <person name="De Pinna E."/>
            <person name="Peters T."/>
            <person name="Grant K."/>
        </authorList>
    </citation>
    <scope>NUCLEOTIDE SEQUENCE [LARGE SCALE GENOMIC DNA]</scope>
    <source>
        <strain evidence="1">598112</strain>
    </source>
</reference>
<sequence>MTFSRCLIYNQLTGYFLTLSFPGHKKTRRSGLNSGALRIPDTSKVAGISPRRVSYSSDS</sequence>
<gene>
    <name evidence="1" type="ORF">FNJ06_10940</name>
</gene>
<dbReference type="AlphaFoldDB" id="A0A5Y3V0R3"/>
<name>A0A5Y3V0R3_SALER</name>
<organism evidence="1">
    <name type="scientific">Salmonella enterica subsp. salamae</name>
    <dbReference type="NCBI Taxonomy" id="59202"/>
    <lineage>
        <taxon>Bacteria</taxon>
        <taxon>Pseudomonadati</taxon>
        <taxon>Pseudomonadota</taxon>
        <taxon>Gammaproteobacteria</taxon>
        <taxon>Enterobacterales</taxon>
        <taxon>Enterobacteriaceae</taxon>
        <taxon>Salmonella</taxon>
    </lineage>
</organism>
<accession>A0A5Y3V0R3</accession>
<dbReference type="Proteomes" id="UP000839824">
    <property type="component" value="Unassembled WGS sequence"/>
</dbReference>
<proteinExistence type="predicted"/>